<reference evidence="1" key="1">
    <citation type="journal article" date="2003" name="Genome Biol.">
        <title>An integrated gene annotation and transcriptional profiling approach towards the full gene content of the Drosophila genome.</title>
        <authorList>
            <person name="Hild M."/>
            <person name="Beckmann B."/>
            <person name="Haas S.A."/>
            <person name="Koch B."/>
            <person name="Solovyev V."/>
            <person name="Busold C."/>
            <person name="Fellenberg K."/>
            <person name="Boutros M."/>
            <person name="Vingron M."/>
            <person name="Sauer F."/>
            <person name="Hoheisel J.D."/>
            <person name="Paro R."/>
        </authorList>
    </citation>
    <scope>NUCLEOTIDE SEQUENCE</scope>
</reference>
<gene>
    <name evidence="1" type="ORF">HDC10904</name>
</gene>
<dbReference type="EMBL" id="BK002209">
    <property type="protein sequence ID" value="DAA03052.1"/>
    <property type="molecule type" value="Genomic_DNA"/>
</dbReference>
<sequence length="395" mass="43224">MADSECWLVDAGCPDCGSICRMMCLIPPPVLRIRHSNCLAYAHIHTSMADTPLSDGAVVQFSGAQLISAAIVHDKQMALQTFSHVAQPAVVPPLTPSHLPLRVSSLAQLHPGITYHAYTSLCNGRRSPWMKLAPTVSLISCPVEDFPPDFLCCCDAIILAILIIPPATLQLISTSGRSQSNLIMLLIPQTSQFQSSCRPKPKTSPRAPRSMLSISEIEIYKTARSRQGEPAKCHAKRDFLQSMASIGFYETGTGMPVNYLRGECVLGPELGIGPTKEGWQKDCTFFAVMELELGLSDIRHRMQAVCDANWIRLNWINVSGGITSRVLLGLTMATHTTTQPGQPNHLVMLTYFGLPSQLFLDVSCHMDLAPGGFAPAQLDFPRTHSFQDTNCCRFS</sequence>
<proteinExistence type="predicted"/>
<protein>
    <submittedName>
        <fullName evidence="1">HDC10904</fullName>
    </submittedName>
</protein>
<accession>Q6IL07</accession>
<organism evidence="1">
    <name type="scientific">Drosophila melanogaster</name>
    <name type="common">Fruit fly</name>
    <dbReference type="NCBI Taxonomy" id="7227"/>
    <lineage>
        <taxon>Eukaryota</taxon>
        <taxon>Metazoa</taxon>
        <taxon>Ecdysozoa</taxon>
        <taxon>Arthropoda</taxon>
        <taxon>Hexapoda</taxon>
        <taxon>Insecta</taxon>
        <taxon>Pterygota</taxon>
        <taxon>Neoptera</taxon>
        <taxon>Endopterygota</taxon>
        <taxon>Diptera</taxon>
        <taxon>Brachycera</taxon>
        <taxon>Muscomorpha</taxon>
        <taxon>Ephydroidea</taxon>
        <taxon>Drosophilidae</taxon>
        <taxon>Drosophila</taxon>
        <taxon>Sophophora</taxon>
    </lineage>
</organism>
<dbReference type="AlphaFoldDB" id="Q6IL07"/>
<evidence type="ECO:0000313" key="1">
    <source>
        <dbReference type="EMBL" id="DAA03052.1"/>
    </source>
</evidence>
<name>Q6IL07_DROME</name>